<evidence type="ECO:0000259" key="8">
    <source>
        <dbReference type="Pfam" id="PF01694"/>
    </source>
</evidence>
<comment type="subcellular location">
    <subcellularLocation>
        <location evidence="1">Membrane</location>
        <topology evidence="1">Multi-pass membrane protein</topology>
    </subcellularLocation>
</comment>
<dbReference type="Gene3D" id="1.20.1540.10">
    <property type="entry name" value="Rhomboid-like"/>
    <property type="match status" value="1"/>
</dbReference>
<dbReference type="GO" id="GO:0016020">
    <property type="term" value="C:membrane"/>
    <property type="evidence" value="ECO:0007669"/>
    <property type="project" value="UniProtKB-SubCell"/>
</dbReference>
<sequence>MVNRCCSSTVRCYYYRTAERKVATTLNNSALQHTPLLYLRKRSDGQVTSAGLSGQQRPRRRDERSVKTCASLFPGAPGWWPAVNSALRESCTDLCCELSIAAAEVKRSEFAKALSYLDPWVRQVPLSSKQHAVMANAFDAAIPCVLATFVGLFLLRWALRELPVIRAAELDSKSRPGFAPTVPSTTVTVLLMLGVTYGFYLQCCPVHGKGSLWTGLMQVSPSLRVWPANEWAQVSSALVGGDYWRLVTPVLLHANVLHLAANLRAWWSLRFVETWFGPLGYLLIFVSSAAGGAATSFAFHTGHHVSVGASGAICGLLGADMVVSRPGTCLQALLGLGVLTALSCLVPWLGVLDNWAHWGGLVTGYVVASMLGLLKVLFRDRRGATQQQTQTQR</sequence>
<dbReference type="SUPFAM" id="SSF144091">
    <property type="entry name" value="Rhomboid-like"/>
    <property type="match status" value="1"/>
</dbReference>
<comment type="similarity">
    <text evidence="2">Belongs to the peptidase S54 family.</text>
</comment>
<reference evidence="9" key="1">
    <citation type="submission" date="2021-01" db="EMBL/GenBank/DDBJ databases">
        <authorList>
            <person name="Corre E."/>
            <person name="Pelletier E."/>
            <person name="Niang G."/>
            <person name="Scheremetjew M."/>
            <person name="Finn R."/>
            <person name="Kale V."/>
            <person name="Holt S."/>
            <person name="Cochrane G."/>
            <person name="Meng A."/>
            <person name="Brown T."/>
            <person name="Cohen L."/>
        </authorList>
    </citation>
    <scope>NUCLEOTIDE SEQUENCE</scope>
    <source>
        <strain evidence="9">PLY429</strain>
    </source>
</reference>
<evidence type="ECO:0000256" key="7">
    <source>
        <dbReference type="SAM" id="Phobius"/>
    </source>
</evidence>
<dbReference type="Pfam" id="PF01694">
    <property type="entry name" value="Rhomboid"/>
    <property type="match status" value="1"/>
</dbReference>
<evidence type="ECO:0000256" key="6">
    <source>
        <dbReference type="ARBA" id="ARBA00023136"/>
    </source>
</evidence>
<feature type="domain" description="Peptidase S54 rhomboid" evidence="8">
    <location>
        <begin position="241"/>
        <end position="371"/>
    </location>
</feature>
<keyword evidence="6 7" id="KW-0472">Membrane</keyword>
<feature type="transmembrane region" description="Helical" evidence="7">
    <location>
        <begin position="140"/>
        <end position="159"/>
    </location>
</feature>
<evidence type="ECO:0000256" key="1">
    <source>
        <dbReference type="ARBA" id="ARBA00004141"/>
    </source>
</evidence>
<evidence type="ECO:0000256" key="5">
    <source>
        <dbReference type="ARBA" id="ARBA00022989"/>
    </source>
</evidence>
<feature type="transmembrane region" description="Helical" evidence="7">
    <location>
        <begin position="305"/>
        <end position="323"/>
    </location>
</feature>
<dbReference type="InterPro" id="IPR022764">
    <property type="entry name" value="Peptidase_S54_rhomboid_dom"/>
</dbReference>
<keyword evidence="5 7" id="KW-1133">Transmembrane helix</keyword>
<feature type="transmembrane region" description="Helical" evidence="7">
    <location>
        <begin position="355"/>
        <end position="378"/>
    </location>
</feature>
<dbReference type="InterPro" id="IPR050925">
    <property type="entry name" value="Rhomboid_protease_S54"/>
</dbReference>
<keyword evidence="3 7" id="KW-0812">Transmembrane</keyword>
<dbReference type="GO" id="GO:0004252">
    <property type="term" value="F:serine-type endopeptidase activity"/>
    <property type="evidence" value="ECO:0007669"/>
    <property type="project" value="InterPro"/>
</dbReference>
<proteinExistence type="inferred from homology"/>
<dbReference type="InterPro" id="IPR035952">
    <property type="entry name" value="Rhomboid-like_sf"/>
</dbReference>
<feature type="transmembrane region" description="Helical" evidence="7">
    <location>
        <begin position="330"/>
        <end position="349"/>
    </location>
</feature>
<keyword evidence="4" id="KW-0378">Hydrolase</keyword>
<name>A0A7S1T7X4_9CHLO</name>
<dbReference type="PANTHER" id="PTHR43731:SF14">
    <property type="entry name" value="PRESENILIN-ASSOCIATED RHOMBOID-LIKE PROTEIN, MITOCHONDRIAL"/>
    <property type="match status" value="1"/>
</dbReference>
<gene>
    <name evidence="9" type="ORF">TCHU04912_LOCUS21715</name>
</gene>
<evidence type="ECO:0000256" key="4">
    <source>
        <dbReference type="ARBA" id="ARBA00022801"/>
    </source>
</evidence>
<protein>
    <recommendedName>
        <fullName evidence="8">Peptidase S54 rhomboid domain-containing protein</fullName>
    </recommendedName>
</protein>
<organism evidence="9">
    <name type="scientific">Tetraselmis chuii</name>
    <dbReference type="NCBI Taxonomy" id="63592"/>
    <lineage>
        <taxon>Eukaryota</taxon>
        <taxon>Viridiplantae</taxon>
        <taxon>Chlorophyta</taxon>
        <taxon>core chlorophytes</taxon>
        <taxon>Chlorodendrophyceae</taxon>
        <taxon>Chlorodendrales</taxon>
        <taxon>Chlorodendraceae</taxon>
        <taxon>Tetraselmis</taxon>
    </lineage>
</organism>
<accession>A0A7S1T7X4</accession>
<feature type="transmembrane region" description="Helical" evidence="7">
    <location>
        <begin position="279"/>
        <end position="299"/>
    </location>
</feature>
<evidence type="ECO:0000313" key="9">
    <source>
        <dbReference type="EMBL" id="CAD9227084.1"/>
    </source>
</evidence>
<dbReference type="AlphaFoldDB" id="A0A7S1T7X4"/>
<feature type="transmembrane region" description="Helical" evidence="7">
    <location>
        <begin position="180"/>
        <end position="200"/>
    </location>
</feature>
<evidence type="ECO:0000256" key="3">
    <source>
        <dbReference type="ARBA" id="ARBA00022692"/>
    </source>
</evidence>
<dbReference type="EMBL" id="HBGG01042073">
    <property type="protein sequence ID" value="CAD9227084.1"/>
    <property type="molecule type" value="Transcribed_RNA"/>
</dbReference>
<dbReference type="PANTHER" id="PTHR43731">
    <property type="entry name" value="RHOMBOID PROTEASE"/>
    <property type="match status" value="1"/>
</dbReference>
<evidence type="ECO:0000256" key="2">
    <source>
        <dbReference type="ARBA" id="ARBA00009045"/>
    </source>
</evidence>